<evidence type="ECO:0000313" key="6">
    <source>
        <dbReference type="EMBL" id="KAK6348752.1"/>
    </source>
</evidence>
<dbReference type="InterPro" id="IPR000719">
    <property type="entry name" value="Prot_kinase_dom"/>
</dbReference>
<dbReference type="EMBL" id="JAVHNS010000007">
    <property type="protein sequence ID" value="KAK6348752.1"/>
    <property type="molecule type" value="Genomic_DNA"/>
</dbReference>
<feature type="binding site" evidence="3">
    <location>
        <position position="49"/>
    </location>
    <ligand>
        <name>ATP</name>
        <dbReference type="ChEBI" id="CHEBI:30616"/>
    </ligand>
</feature>
<evidence type="ECO:0000256" key="4">
    <source>
        <dbReference type="SAM" id="MobiDB-lite"/>
    </source>
</evidence>
<evidence type="ECO:0000256" key="1">
    <source>
        <dbReference type="ARBA" id="ARBA00022741"/>
    </source>
</evidence>
<dbReference type="PROSITE" id="PS00108">
    <property type="entry name" value="PROTEIN_KINASE_ST"/>
    <property type="match status" value="1"/>
</dbReference>
<feature type="compositionally biased region" description="Basic and acidic residues" evidence="4">
    <location>
        <begin position="471"/>
        <end position="487"/>
    </location>
</feature>
<dbReference type="GO" id="GO:0005737">
    <property type="term" value="C:cytoplasm"/>
    <property type="evidence" value="ECO:0007669"/>
    <property type="project" value="TreeGrafter"/>
</dbReference>
<dbReference type="SUPFAM" id="SSF56112">
    <property type="entry name" value="Protein kinase-like (PK-like)"/>
    <property type="match status" value="1"/>
</dbReference>
<dbReference type="InterPro" id="IPR011009">
    <property type="entry name" value="Kinase-like_dom_sf"/>
</dbReference>
<dbReference type="Pfam" id="PF00069">
    <property type="entry name" value="Pkinase"/>
    <property type="match status" value="1"/>
</dbReference>
<accession>A0AAV9UTF4</accession>
<dbReference type="PANTHER" id="PTHR24346">
    <property type="entry name" value="MAP/MICROTUBULE AFFINITY-REGULATING KINASE"/>
    <property type="match status" value="1"/>
</dbReference>
<dbReference type="SMART" id="SM00220">
    <property type="entry name" value="S_TKc"/>
    <property type="match status" value="1"/>
</dbReference>
<keyword evidence="2 3" id="KW-0067">ATP-binding</keyword>
<keyword evidence="7" id="KW-1185">Reference proteome</keyword>
<dbReference type="PANTHER" id="PTHR24346:SF110">
    <property type="entry name" value="NON-SPECIFIC SERINE_THREONINE PROTEIN KINASE"/>
    <property type="match status" value="1"/>
</dbReference>
<sequence>MEYSKTFRDTAGMQLAVGPWRLGRVLGEGASGRVCLGKHQKTGRFAAIKIINKDKAQCTTTSIQQAGCSIQHAIEREIAVMNIPVHPNAIQLYEIWDSRDEIYLVLEYVNGGDLLQYMTRKRFLPEREVVRLFKQLITGLSHLHQFSIYHRDLKHENLMMDRSGNIKIGDFGMAALQPEGHKFTSACGSPNYAAPEVVQGWPYNGSAADIWSSGVILYGMLTHQLPFDDPDTSTILNRIVYAEYKMPKSISPEAADLIKRMLDPDPGRRIKLKSVFEHPFMTKYQDRIPSLPLTEHAQIGDIQNFTSHMATVRPLHVDMDIITKLKALWMTQDEGILANKVLFQEGSQERLFYNLFLERHVGGNPIDLSNKSILKPNIPTVFPKLGHNTITTAGGVETEYQKEPISVESAPNHLVFKYDPGRQSLGSDVVGSEKLLEETRISGSRPKTPCTQRPLLEVLESNAEETSSKAIHKEDGDLARSHDQSIRQRKPALEKKFGKLGIIKACIKLFPYQNKYQRKVRNIQSRRSVIFTGSQLAVGNGGSRWLLGFEKQQQKAVTAKIAPKQSSRMPIVESEMARAGNLFQRSKVNKGGPRSQGEAGNRSQGGRAQLVLIKNSHGRQTILFHEPVTKSRRRLNSLFSVWQSYGAGHVRMAGNNIVWSDATVQKPGSGRSFACTLQLAELDGGTAVTVSRSSGPAARLDGIIAELAEYVSAYDTRMKGGEAKVD</sequence>
<evidence type="ECO:0000256" key="3">
    <source>
        <dbReference type="PROSITE-ProRule" id="PRU10141"/>
    </source>
</evidence>
<evidence type="ECO:0000259" key="5">
    <source>
        <dbReference type="PROSITE" id="PS50011"/>
    </source>
</evidence>
<feature type="region of interest" description="Disordered" evidence="4">
    <location>
        <begin position="462"/>
        <end position="487"/>
    </location>
</feature>
<feature type="region of interest" description="Disordered" evidence="4">
    <location>
        <begin position="586"/>
        <end position="607"/>
    </location>
</feature>
<dbReference type="GO" id="GO:0005524">
    <property type="term" value="F:ATP binding"/>
    <property type="evidence" value="ECO:0007669"/>
    <property type="project" value="UniProtKB-UniRule"/>
</dbReference>
<comment type="caution">
    <text evidence="6">The sequence shown here is derived from an EMBL/GenBank/DDBJ whole genome shotgun (WGS) entry which is preliminary data.</text>
</comment>
<dbReference type="GO" id="GO:0035556">
    <property type="term" value="P:intracellular signal transduction"/>
    <property type="evidence" value="ECO:0007669"/>
    <property type="project" value="TreeGrafter"/>
</dbReference>
<organism evidence="6 7">
    <name type="scientific">Orbilia blumenaviensis</name>
    <dbReference type="NCBI Taxonomy" id="1796055"/>
    <lineage>
        <taxon>Eukaryota</taxon>
        <taxon>Fungi</taxon>
        <taxon>Dikarya</taxon>
        <taxon>Ascomycota</taxon>
        <taxon>Pezizomycotina</taxon>
        <taxon>Orbiliomycetes</taxon>
        <taxon>Orbiliales</taxon>
        <taxon>Orbiliaceae</taxon>
        <taxon>Orbilia</taxon>
    </lineage>
</organism>
<dbReference type="AlphaFoldDB" id="A0AAV9UTF4"/>
<dbReference type="Proteomes" id="UP001373714">
    <property type="component" value="Unassembled WGS sequence"/>
</dbReference>
<reference evidence="6 7" key="1">
    <citation type="submission" date="2019-10" db="EMBL/GenBank/DDBJ databases">
        <authorList>
            <person name="Palmer J.M."/>
        </authorList>
    </citation>
    <scope>NUCLEOTIDE SEQUENCE [LARGE SCALE GENOMIC DNA]</scope>
    <source>
        <strain evidence="6 7">TWF730</strain>
    </source>
</reference>
<gene>
    <name evidence="6" type="ORF">TWF730_009525</name>
</gene>
<dbReference type="GO" id="GO:0004674">
    <property type="term" value="F:protein serine/threonine kinase activity"/>
    <property type="evidence" value="ECO:0007669"/>
    <property type="project" value="TreeGrafter"/>
</dbReference>
<feature type="domain" description="Protein kinase" evidence="5">
    <location>
        <begin position="20"/>
        <end position="281"/>
    </location>
</feature>
<keyword evidence="1 3" id="KW-0547">Nucleotide-binding</keyword>
<evidence type="ECO:0000313" key="7">
    <source>
        <dbReference type="Proteomes" id="UP001373714"/>
    </source>
</evidence>
<dbReference type="InterPro" id="IPR008271">
    <property type="entry name" value="Ser/Thr_kinase_AS"/>
</dbReference>
<name>A0AAV9UTF4_9PEZI</name>
<dbReference type="Gene3D" id="1.10.510.10">
    <property type="entry name" value="Transferase(Phosphotransferase) domain 1"/>
    <property type="match status" value="1"/>
</dbReference>
<dbReference type="InterPro" id="IPR017441">
    <property type="entry name" value="Protein_kinase_ATP_BS"/>
</dbReference>
<dbReference type="PROSITE" id="PS50011">
    <property type="entry name" value="PROTEIN_KINASE_DOM"/>
    <property type="match status" value="1"/>
</dbReference>
<evidence type="ECO:0000256" key="2">
    <source>
        <dbReference type="ARBA" id="ARBA00022840"/>
    </source>
</evidence>
<protein>
    <recommendedName>
        <fullName evidence="5">Protein kinase domain-containing protein</fullName>
    </recommendedName>
</protein>
<proteinExistence type="predicted"/>
<dbReference type="PROSITE" id="PS00107">
    <property type="entry name" value="PROTEIN_KINASE_ATP"/>
    <property type="match status" value="1"/>
</dbReference>
<dbReference type="FunFam" id="1.10.510.10:FF:000571">
    <property type="entry name" value="Maternal embryonic leucine zipper kinase"/>
    <property type="match status" value="1"/>
</dbReference>